<organism evidence="1 2">
    <name type="scientific">Clavelina lepadiformis</name>
    <name type="common">Light-bulb sea squirt</name>
    <name type="synonym">Ascidia lepadiformis</name>
    <dbReference type="NCBI Taxonomy" id="159417"/>
    <lineage>
        <taxon>Eukaryota</taxon>
        <taxon>Metazoa</taxon>
        <taxon>Chordata</taxon>
        <taxon>Tunicata</taxon>
        <taxon>Ascidiacea</taxon>
        <taxon>Aplousobranchia</taxon>
        <taxon>Clavelinidae</taxon>
        <taxon>Clavelina</taxon>
    </lineage>
</organism>
<name>A0ABP0FCA7_CLALP</name>
<keyword evidence="2" id="KW-1185">Reference proteome</keyword>
<dbReference type="Proteomes" id="UP001642483">
    <property type="component" value="Unassembled WGS sequence"/>
</dbReference>
<evidence type="ECO:0000313" key="2">
    <source>
        <dbReference type="Proteomes" id="UP001642483"/>
    </source>
</evidence>
<dbReference type="EMBL" id="CAWYQH010000024">
    <property type="protein sequence ID" value="CAK8675947.1"/>
    <property type="molecule type" value="Genomic_DNA"/>
</dbReference>
<reference evidence="1 2" key="1">
    <citation type="submission" date="2024-02" db="EMBL/GenBank/DDBJ databases">
        <authorList>
            <person name="Daric V."/>
            <person name="Darras S."/>
        </authorList>
    </citation>
    <scope>NUCLEOTIDE SEQUENCE [LARGE SCALE GENOMIC DNA]</scope>
</reference>
<protein>
    <submittedName>
        <fullName evidence="1">Uncharacterized protein</fullName>
    </submittedName>
</protein>
<gene>
    <name evidence="1" type="ORF">CVLEPA_LOCUS5465</name>
</gene>
<proteinExistence type="predicted"/>
<dbReference type="Gene3D" id="3.40.630.30">
    <property type="match status" value="1"/>
</dbReference>
<sequence>MLSENEKRPTMVKVVKVDLVNTDEDWTIVRNIFINSFHDYPLYKYMVPDGSKRSEFLQAYFNANYEVTVARGVGSIIGLWVTDDESDDKCDENQQRKEETKLVGGMLLIPPAWESNGWSISDDRPYWDAYEKHKLEDISKIGFERLKRYEAWENEHICKRVKVGGTPVGNGLFAAVHLDYTDRGISSRISLDLMKIIFRLWLKDQKRFYQAKISQNSCLLPEKPVLRSEQKDVTRWQHSCRTSLSQPSLTQRCQTYPLLSNARSTKDLMAVKKIDRAAQGLANAKGPVNSRAKVNFKDYERLDLKLPVAISITHSENCANFYKNNMFLPVVKIPFYDDVEKITPFEVFILVLDPFRLGRVALFKKLFENSRDPNDRRMYARL</sequence>
<accession>A0ABP0FCA7</accession>
<evidence type="ECO:0000313" key="1">
    <source>
        <dbReference type="EMBL" id="CAK8675947.1"/>
    </source>
</evidence>
<comment type="caution">
    <text evidence="1">The sequence shown here is derived from an EMBL/GenBank/DDBJ whole genome shotgun (WGS) entry which is preliminary data.</text>
</comment>